<evidence type="ECO:0000256" key="3">
    <source>
        <dbReference type="ARBA" id="ARBA00022771"/>
    </source>
</evidence>
<dbReference type="PROSITE" id="PS00028">
    <property type="entry name" value="ZINC_FINGER_C2H2_1"/>
    <property type="match status" value="7"/>
</dbReference>
<evidence type="ECO:0000256" key="6">
    <source>
        <dbReference type="ARBA" id="ARBA00023163"/>
    </source>
</evidence>
<comment type="subcellular location">
    <subcellularLocation>
        <location evidence="1">Nucleus</location>
    </subcellularLocation>
</comment>
<accession>A0A132A8C5</accession>
<dbReference type="Proteomes" id="UP000616769">
    <property type="component" value="Unassembled WGS sequence"/>
</dbReference>
<evidence type="ECO:0000313" key="12">
    <source>
        <dbReference type="EMBL" id="KPM07222.1"/>
    </source>
</evidence>
<dbReference type="Pfam" id="PF00096">
    <property type="entry name" value="zf-C2H2"/>
    <property type="match status" value="1"/>
</dbReference>
<feature type="compositionally biased region" description="Polar residues" evidence="9">
    <location>
        <begin position="467"/>
        <end position="476"/>
    </location>
</feature>
<feature type="domain" description="C2H2-type" evidence="10">
    <location>
        <begin position="371"/>
        <end position="401"/>
    </location>
</feature>
<gene>
    <name evidence="12" type="ORF">QR98_0057100</name>
    <name evidence="11" type="ORF">SSS_3201</name>
</gene>
<feature type="domain" description="C2H2-type" evidence="10">
    <location>
        <begin position="245"/>
        <end position="272"/>
    </location>
</feature>
<organism evidence="12 15">
    <name type="scientific">Sarcoptes scabiei</name>
    <name type="common">Itch mite</name>
    <name type="synonym">Acarus scabiei</name>
    <dbReference type="NCBI Taxonomy" id="52283"/>
    <lineage>
        <taxon>Eukaryota</taxon>
        <taxon>Metazoa</taxon>
        <taxon>Ecdysozoa</taxon>
        <taxon>Arthropoda</taxon>
        <taxon>Chelicerata</taxon>
        <taxon>Arachnida</taxon>
        <taxon>Acari</taxon>
        <taxon>Acariformes</taxon>
        <taxon>Sarcoptiformes</taxon>
        <taxon>Astigmata</taxon>
        <taxon>Psoroptidia</taxon>
        <taxon>Sarcoptoidea</taxon>
        <taxon>Sarcoptidae</taxon>
        <taxon>Sarcoptinae</taxon>
        <taxon>Sarcoptes</taxon>
    </lineage>
</organism>
<reference evidence="12 15" key="1">
    <citation type="journal article" date="2015" name="Parasit. Vectors">
        <title>Draft genome of the scabies mite.</title>
        <authorList>
            <person name="Rider S.D.Jr."/>
            <person name="Morgan M.S."/>
            <person name="Arlian L.G."/>
        </authorList>
    </citation>
    <scope>NUCLEOTIDE SEQUENCE [LARGE SCALE GENOMIC DNA]</scope>
    <source>
        <strain evidence="12">Arlian Lab</strain>
    </source>
</reference>
<evidence type="ECO:0000313" key="14">
    <source>
        <dbReference type="Proteomes" id="UP000070412"/>
    </source>
</evidence>
<evidence type="ECO:0000256" key="5">
    <source>
        <dbReference type="ARBA" id="ARBA00023015"/>
    </source>
</evidence>
<evidence type="ECO:0000313" key="13">
    <source>
        <dbReference type="EnsemblMetazoa" id="KAF7488364.1"/>
    </source>
</evidence>
<feature type="compositionally biased region" description="Basic and acidic residues" evidence="9">
    <location>
        <begin position="405"/>
        <end position="427"/>
    </location>
</feature>
<dbReference type="GO" id="GO:0006357">
    <property type="term" value="P:regulation of transcription by RNA polymerase II"/>
    <property type="evidence" value="ECO:0007669"/>
    <property type="project" value="TreeGrafter"/>
</dbReference>
<dbReference type="Proteomes" id="UP000070412">
    <property type="component" value="Unassembled WGS sequence"/>
</dbReference>
<evidence type="ECO:0000256" key="7">
    <source>
        <dbReference type="ARBA" id="ARBA00023242"/>
    </source>
</evidence>
<evidence type="ECO:0000259" key="10">
    <source>
        <dbReference type="PROSITE" id="PS50157"/>
    </source>
</evidence>
<evidence type="ECO:0000256" key="4">
    <source>
        <dbReference type="ARBA" id="ARBA00022833"/>
    </source>
</evidence>
<reference evidence="11" key="3">
    <citation type="submission" date="2020-01" db="EMBL/GenBank/DDBJ databases">
        <authorList>
            <person name="Korhonen P.K.K."/>
            <person name="Guangxu M.G."/>
            <person name="Wang T.W."/>
            <person name="Stroehlein A.J.S."/>
            <person name="Young N.D."/>
            <person name="Ang C.-S.A."/>
            <person name="Fernando D.W.F."/>
            <person name="Lu H.L."/>
            <person name="Taylor S.T."/>
            <person name="Ehtesham M.E.M."/>
            <person name="Najaraj S.H.N."/>
            <person name="Harsha G.H.G."/>
            <person name="Madugundu A.M."/>
            <person name="Renuse S.R."/>
            <person name="Holt D.H."/>
            <person name="Pandey A.P."/>
            <person name="Papenfuss A.P."/>
            <person name="Gasser R.B.G."/>
            <person name="Fischer K.F."/>
        </authorList>
    </citation>
    <scope>NUCLEOTIDE SEQUENCE</scope>
    <source>
        <strain evidence="11">SSS_KF_BRIS2020</strain>
    </source>
</reference>
<feature type="region of interest" description="Disordered" evidence="9">
    <location>
        <begin position="405"/>
        <end position="492"/>
    </location>
</feature>
<name>A0A132A8C5_SARSC</name>
<reference evidence="13" key="4">
    <citation type="submission" date="2022-06" db="UniProtKB">
        <authorList>
            <consortium name="EnsemblMetazoa"/>
        </authorList>
    </citation>
    <scope>IDENTIFICATION</scope>
</reference>
<dbReference type="EMBL" id="WVUK01000066">
    <property type="protein sequence ID" value="KAF7488364.1"/>
    <property type="molecule type" value="Genomic_DNA"/>
</dbReference>
<feature type="compositionally biased region" description="Acidic residues" evidence="9">
    <location>
        <begin position="446"/>
        <end position="455"/>
    </location>
</feature>
<dbReference type="SUPFAM" id="SSF57667">
    <property type="entry name" value="beta-beta-alpha zinc fingers"/>
    <property type="match status" value="2"/>
</dbReference>
<dbReference type="InterPro" id="IPR013087">
    <property type="entry name" value="Znf_C2H2_type"/>
</dbReference>
<keyword evidence="4" id="KW-0862">Zinc</keyword>
<evidence type="ECO:0000313" key="11">
    <source>
        <dbReference type="EMBL" id="KAF7488364.1"/>
    </source>
</evidence>
<feature type="domain" description="C2H2-type" evidence="10">
    <location>
        <begin position="307"/>
        <end position="336"/>
    </location>
</feature>
<dbReference type="GO" id="GO:0005634">
    <property type="term" value="C:nucleus"/>
    <property type="evidence" value="ECO:0007669"/>
    <property type="project" value="UniProtKB-SubCell"/>
</dbReference>
<dbReference type="AlphaFoldDB" id="A0A132A8C5"/>
<feature type="domain" description="C2H2-type" evidence="10">
    <location>
        <begin position="586"/>
        <end position="615"/>
    </location>
</feature>
<proteinExistence type="predicted"/>
<protein>
    <submittedName>
        <fullName evidence="11">Zinc finger protein 91</fullName>
    </submittedName>
</protein>
<dbReference type="OrthoDB" id="6489045at2759"/>
<evidence type="ECO:0000256" key="1">
    <source>
        <dbReference type="ARBA" id="ARBA00004123"/>
    </source>
</evidence>
<feature type="domain" description="C2H2-type" evidence="10">
    <location>
        <begin position="559"/>
        <end position="581"/>
    </location>
</feature>
<dbReference type="Gene3D" id="3.30.160.60">
    <property type="entry name" value="Classic Zinc Finger"/>
    <property type="match status" value="5"/>
</dbReference>
<evidence type="ECO:0000256" key="8">
    <source>
        <dbReference type="PROSITE-ProRule" id="PRU00042"/>
    </source>
</evidence>
<keyword evidence="5" id="KW-0805">Transcription regulation</keyword>
<keyword evidence="7" id="KW-0539">Nucleus</keyword>
<keyword evidence="6" id="KW-0804">Transcription</keyword>
<feature type="domain" description="C2H2-type" evidence="10">
    <location>
        <begin position="340"/>
        <end position="369"/>
    </location>
</feature>
<dbReference type="PANTHER" id="PTHR46179">
    <property type="entry name" value="ZINC FINGER PROTEIN"/>
    <property type="match status" value="1"/>
</dbReference>
<dbReference type="PROSITE" id="PS50157">
    <property type="entry name" value="ZINC_FINGER_C2H2_2"/>
    <property type="match status" value="7"/>
</dbReference>
<evidence type="ECO:0000256" key="9">
    <source>
        <dbReference type="SAM" id="MobiDB-lite"/>
    </source>
</evidence>
<dbReference type="EnsemblMetazoa" id="SSS_3201s_mrna">
    <property type="protein sequence ID" value="KAF7488364.1"/>
    <property type="gene ID" value="SSS_3201"/>
</dbReference>
<dbReference type="GO" id="GO:0008270">
    <property type="term" value="F:zinc ion binding"/>
    <property type="evidence" value="ECO:0007669"/>
    <property type="project" value="UniProtKB-KW"/>
</dbReference>
<dbReference type="InterPro" id="IPR036236">
    <property type="entry name" value="Znf_C2H2_sf"/>
</dbReference>
<keyword evidence="14" id="KW-1185">Reference proteome</keyword>
<keyword evidence="3 8" id="KW-0863">Zinc-finger</keyword>
<keyword evidence="2" id="KW-0479">Metal-binding</keyword>
<evidence type="ECO:0000256" key="2">
    <source>
        <dbReference type="ARBA" id="ARBA00022723"/>
    </source>
</evidence>
<evidence type="ECO:0000313" key="15">
    <source>
        <dbReference type="Proteomes" id="UP000616769"/>
    </source>
</evidence>
<dbReference type="InterPro" id="IPR051061">
    <property type="entry name" value="Zinc_finger_trans_reg"/>
</dbReference>
<sequence length="726" mass="84901">MDQQETLVYNVPQDDVNPEYSTESERLIQIKQELNDANVIDTNASAVVDSESIQVSIDEFVSFHNEQIKILKNDIVYLTRGFDIMYKCMTVLDWIIEEYFKDDKLFKYGSIVDFLNTEIMTFIAEDEERYQNLVSEINIDTIMNEDNQLEFHESDGLNDFEDEVMNNVNDSGPLAIRKLPGQKSAPLPECPACEFKARCRNKLEAHITEHKDNPIVVCNRDNCSIKFQLSNLTQHEKDHHPETNLICEMCNDMFDNKSTLVQHYKLHISKKDRLKCNFPGCDYTDIYPGRMDRHKKAEHNIEITKQFKCDHEGCGRVFKDRPSFYTHSLIHKDRSLVYKHKCTHENCGAVFKRRRNLALHMLKHGYIKRKYTCMFGECRRTYNREKELMKHIDQFHQNLGDSKTEFKENGLSENENDHEKSDTESRMTTRRSKKRKILNENYTSKEEEEEDDDERESASAKKLFQLMNKSDSNRPNSDVGDSASGNEDDGTADFETVGTECELCQTNFDSSEELLNHLKERHHQYTIKAYQCDFEGCQYVTHFRSILGKHKNEVHGGKYKCDVCGKLSKDSGNHNRHRNIHKNILYRCRVADCNAVYKSPKAYYVHVLTHSNEQPVYRCDHPGCKYITYYVNTLNVHKLTHSDVRNFFCPYENCRKGFKRNGDLNKHIIHSHKGVKRPQKKRRNQDIQSLHTCRVDGCGFSVEDIDQLTKHEEGHMAAESVENYDN</sequence>
<feature type="domain" description="C2H2-type" evidence="10">
    <location>
        <begin position="647"/>
        <end position="677"/>
    </location>
</feature>
<dbReference type="SMART" id="SM00355">
    <property type="entry name" value="ZnF_C2H2"/>
    <property type="match status" value="14"/>
</dbReference>
<dbReference type="PANTHER" id="PTHR46179:SF13">
    <property type="entry name" value="C2H2-TYPE DOMAIN-CONTAINING PROTEIN"/>
    <property type="match status" value="1"/>
</dbReference>
<reference evidence="14" key="2">
    <citation type="journal article" date="2020" name="PLoS Negl. Trop. Dis.">
        <title>High-quality nuclear genome for Sarcoptes scabiei-A critical resource for a neglected parasite.</title>
        <authorList>
            <person name="Korhonen P.K."/>
            <person name="Gasser R.B."/>
            <person name="Ma G."/>
            <person name="Wang T."/>
            <person name="Stroehlein A.J."/>
            <person name="Young N.D."/>
            <person name="Ang C.S."/>
            <person name="Fernando D.D."/>
            <person name="Lu H.C."/>
            <person name="Taylor S."/>
            <person name="Reynolds S.L."/>
            <person name="Mofiz E."/>
            <person name="Najaraj S.H."/>
            <person name="Gowda H."/>
            <person name="Madugundu A."/>
            <person name="Renuse S."/>
            <person name="Holt D."/>
            <person name="Pandey A."/>
            <person name="Papenfuss A.T."/>
            <person name="Fischer K."/>
        </authorList>
    </citation>
    <scope>NUCLEOTIDE SEQUENCE [LARGE SCALE GENOMIC DNA]</scope>
</reference>
<dbReference type="VEuPathDB" id="VectorBase:SSCA008603"/>
<dbReference type="EMBL" id="JXLN01011411">
    <property type="protein sequence ID" value="KPM07222.1"/>
    <property type="molecule type" value="Genomic_DNA"/>
</dbReference>